<dbReference type="OrthoDB" id="2943660at2759"/>
<dbReference type="AlphaFoldDB" id="W6ML31"/>
<dbReference type="InterPro" id="IPR050675">
    <property type="entry name" value="OAF3"/>
</dbReference>
<dbReference type="RefSeq" id="XP_022459170.1">
    <property type="nucleotide sequence ID" value="XM_022601537.1"/>
</dbReference>
<dbReference type="GO" id="GO:0000981">
    <property type="term" value="F:DNA-binding transcription factor activity, RNA polymerase II-specific"/>
    <property type="evidence" value="ECO:0007669"/>
    <property type="project" value="InterPro"/>
</dbReference>
<dbReference type="InterPro" id="IPR001138">
    <property type="entry name" value="Zn2Cys6_DnaBD"/>
</dbReference>
<dbReference type="EMBL" id="HG793128">
    <property type="protein sequence ID" value="CDK27174.1"/>
    <property type="molecule type" value="Genomic_DNA"/>
</dbReference>
<keyword evidence="1" id="KW-0479">Metal-binding</keyword>
<dbReference type="SMART" id="SM00066">
    <property type="entry name" value="GAL4"/>
    <property type="match status" value="1"/>
</dbReference>
<organism evidence="7 8">
    <name type="scientific">Kuraishia capsulata CBS 1993</name>
    <dbReference type="NCBI Taxonomy" id="1382522"/>
    <lineage>
        <taxon>Eukaryota</taxon>
        <taxon>Fungi</taxon>
        <taxon>Dikarya</taxon>
        <taxon>Ascomycota</taxon>
        <taxon>Saccharomycotina</taxon>
        <taxon>Pichiomycetes</taxon>
        <taxon>Pichiales</taxon>
        <taxon>Pichiaceae</taxon>
        <taxon>Kuraishia</taxon>
    </lineage>
</organism>
<dbReference type="GeneID" id="34520558"/>
<dbReference type="GO" id="GO:0005634">
    <property type="term" value="C:nucleus"/>
    <property type="evidence" value="ECO:0007669"/>
    <property type="project" value="TreeGrafter"/>
</dbReference>
<keyword evidence="5" id="KW-0539">Nucleus</keyword>
<dbReference type="InterPro" id="IPR036864">
    <property type="entry name" value="Zn2-C6_fun-type_DNA-bd_sf"/>
</dbReference>
<keyword evidence="2" id="KW-0805">Transcription regulation</keyword>
<dbReference type="Gene3D" id="4.10.240.10">
    <property type="entry name" value="Zn(2)-C6 fungal-type DNA-binding domain"/>
    <property type="match status" value="1"/>
</dbReference>
<sequence>MVTDLNNKRRRRTPFSCSACRRRKVKCDRKKPRCGGCERNKTGDGCVYESPPFWQNEGGGLGETLNFGDQAGSYIQATTVPVGYIQTTQSHSNGQTLPKTKTKDKATLVAQLESLREQVSNVEKLLEGKSSGASDKIELLDKRKETLIFLQKDGRCFNFGICSWHATTRKDPFLLHMVDDFRKLKKSKKLKDALAGKRPRRAVTGQGSDLLERQISLKKQIVSPNYYKFNTDAKDLSGLMSSMVRLMPSQNIVWGNLRHFFKYLVPFYPVIDEKEFLESVQRILSYSEEGKPDLKFSKKTDPILICTLLVIIRMSYLNLLLKSHRLVPLNGDEQTLLACPVEANVISIAHATLEHFKFLRKTGIEILQLLVLLRYYFKNAPEDGDGGDGVDSMVFIGTLINSATAVGVHRDLVARPSTLKIGSSQDQLRFTQKWRKIWWLVVVTDISQSLNLGCLPITDDEECDTSLPIFDPASANVENLRSEQDGIARIRKRVGFHPMLRRLMKLTMSLKICPTVSQLTTEITILSDYLNKNVDPHLKVEGNEFLAAEERMLVMEVGCFILAMEHFVLLHHETQRDTRNFFDMSIKVLGRSLHILKVAMGLFKLLFSKLENFNFPLLSSCSICLGKVTQFFIFALVRIRIIEQKVRYNEIKVDLEKHALLIELSKTLYARLKAITSIFMLLSDTYYSALKAHAQLSFVLDCLKGGDYVIKEDTRSLHNNSFEDLSAGQLRTMLTLIDSVVIDDPKEFAFHNLSVQPLTPFSPETDMFQEPLKKTILDQAGLPTLRPDEARFSESVDSFSSEADILDFLDFFNEDFEAPKFAPEFG</sequence>
<evidence type="ECO:0000313" key="8">
    <source>
        <dbReference type="Proteomes" id="UP000019384"/>
    </source>
</evidence>
<dbReference type="PROSITE" id="PS50048">
    <property type="entry name" value="ZN2_CY6_FUNGAL_2"/>
    <property type="match status" value="1"/>
</dbReference>
<dbReference type="SUPFAM" id="SSF57701">
    <property type="entry name" value="Zn2/Cys6 DNA-binding domain"/>
    <property type="match status" value="1"/>
</dbReference>
<dbReference type="PANTHER" id="PTHR31069">
    <property type="entry name" value="OLEATE-ACTIVATED TRANSCRIPTION FACTOR 1-RELATED"/>
    <property type="match status" value="1"/>
</dbReference>
<dbReference type="GO" id="GO:0008270">
    <property type="term" value="F:zinc ion binding"/>
    <property type="evidence" value="ECO:0007669"/>
    <property type="project" value="InterPro"/>
</dbReference>
<accession>W6ML31</accession>
<evidence type="ECO:0000313" key="7">
    <source>
        <dbReference type="EMBL" id="CDK27174.1"/>
    </source>
</evidence>
<evidence type="ECO:0000256" key="1">
    <source>
        <dbReference type="ARBA" id="ARBA00022723"/>
    </source>
</evidence>
<evidence type="ECO:0000256" key="2">
    <source>
        <dbReference type="ARBA" id="ARBA00023015"/>
    </source>
</evidence>
<protein>
    <recommendedName>
        <fullName evidence="6">Zn(2)-C6 fungal-type domain-containing protein</fullName>
    </recommendedName>
</protein>
<dbReference type="CDD" id="cd00067">
    <property type="entry name" value="GAL4"/>
    <property type="match status" value="1"/>
</dbReference>
<evidence type="ECO:0000256" key="5">
    <source>
        <dbReference type="ARBA" id="ARBA00023242"/>
    </source>
</evidence>
<keyword evidence="3" id="KW-0238">DNA-binding</keyword>
<dbReference type="Pfam" id="PF00172">
    <property type="entry name" value="Zn_clus"/>
    <property type="match status" value="1"/>
</dbReference>
<feature type="domain" description="Zn(2)-C6 fungal-type" evidence="6">
    <location>
        <begin position="16"/>
        <end position="48"/>
    </location>
</feature>
<evidence type="ECO:0000256" key="4">
    <source>
        <dbReference type="ARBA" id="ARBA00023163"/>
    </source>
</evidence>
<evidence type="ECO:0000259" key="6">
    <source>
        <dbReference type="PROSITE" id="PS50048"/>
    </source>
</evidence>
<dbReference type="CDD" id="cd12148">
    <property type="entry name" value="fungal_TF_MHR"/>
    <property type="match status" value="1"/>
</dbReference>
<dbReference type="PROSITE" id="PS00463">
    <property type="entry name" value="ZN2_CY6_FUNGAL_1"/>
    <property type="match status" value="1"/>
</dbReference>
<reference evidence="7" key="1">
    <citation type="submission" date="2013-12" db="EMBL/GenBank/DDBJ databases">
        <authorList>
            <person name="Genoscope - CEA"/>
        </authorList>
    </citation>
    <scope>NUCLEOTIDE SEQUENCE</scope>
    <source>
        <strain evidence="7">CBS 1993</strain>
    </source>
</reference>
<dbReference type="GO" id="GO:0045944">
    <property type="term" value="P:positive regulation of transcription by RNA polymerase II"/>
    <property type="evidence" value="ECO:0007669"/>
    <property type="project" value="TreeGrafter"/>
</dbReference>
<dbReference type="HOGENOM" id="CLU_356434_0_0_1"/>
<keyword evidence="4" id="KW-0804">Transcription</keyword>
<dbReference type="Pfam" id="PF04082">
    <property type="entry name" value="Fungal_trans"/>
    <property type="match status" value="1"/>
</dbReference>
<name>W6ML31_9ASCO</name>
<proteinExistence type="predicted"/>
<reference evidence="7" key="2">
    <citation type="submission" date="2014-02" db="EMBL/GenBank/DDBJ databases">
        <title>Complete DNA sequence of /Kuraishia capsulata/ illustrates novel genomic features among budding yeasts (/Saccharomycotina/).</title>
        <authorList>
            <person name="Morales L."/>
            <person name="Noel B."/>
            <person name="Porcel B."/>
            <person name="Marcet-Houben M."/>
            <person name="Hullo M-F."/>
            <person name="Sacerdot C."/>
            <person name="Tekaia F."/>
            <person name="Leh-Louis V."/>
            <person name="Despons L."/>
            <person name="Khanna V."/>
            <person name="Aury J-M."/>
            <person name="Barbe V."/>
            <person name="Couloux A."/>
            <person name="Labadie K."/>
            <person name="Pelletier E."/>
            <person name="Souciet J-L."/>
            <person name="Boekhout T."/>
            <person name="Gabaldon T."/>
            <person name="Wincker P."/>
            <person name="Dujon B."/>
        </authorList>
    </citation>
    <scope>NUCLEOTIDE SEQUENCE</scope>
    <source>
        <strain evidence="7">CBS 1993</strain>
    </source>
</reference>
<dbReference type="SMART" id="SM00906">
    <property type="entry name" value="Fungal_trans"/>
    <property type="match status" value="1"/>
</dbReference>
<dbReference type="PANTHER" id="PTHR31069:SF12">
    <property type="entry name" value="TRANSCRIPTION FACTOR DOMAIN-CONTAINING PROTEIN"/>
    <property type="match status" value="1"/>
</dbReference>
<dbReference type="GO" id="GO:0000978">
    <property type="term" value="F:RNA polymerase II cis-regulatory region sequence-specific DNA binding"/>
    <property type="evidence" value="ECO:0007669"/>
    <property type="project" value="TreeGrafter"/>
</dbReference>
<evidence type="ECO:0000256" key="3">
    <source>
        <dbReference type="ARBA" id="ARBA00023125"/>
    </source>
</evidence>
<dbReference type="GO" id="GO:0006351">
    <property type="term" value="P:DNA-templated transcription"/>
    <property type="evidence" value="ECO:0007669"/>
    <property type="project" value="InterPro"/>
</dbReference>
<gene>
    <name evidence="7" type="ORF">KUCA_T00003151001</name>
</gene>
<dbReference type="Proteomes" id="UP000019384">
    <property type="component" value="Unassembled WGS sequence"/>
</dbReference>
<dbReference type="STRING" id="1382522.W6ML31"/>
<keyword evidence="8" id="KW-1185">Reference proteome</keyword>
<dbReference type="InterPro" id="IPR007219">
    <property type="entry name" value="XnlR_reg_dom"/>
</dbReference>